<proteinExistence type="predicted"/>
<feature type="compositionally biased region" description="Gly residues" evidence="1">
    <location>
        <begin position="125"/>
        <end position="141"/>
    </location>
</feature>
<evidence type="ECO:0000313" key="3">
    <source>
        <dbReference type="Proteomes" id="UP000289900"/>
    </source>
</evidence>
<protein>
    <submittedName>
        <fullName evidence="2">Uncharacterized protein</fullName>
    </submittedName>
</protein>
<name>A0A411B1S5_9CAUD</name>
<accession>A0A411B1S5</accession>
<sequence length="191" mass="19052">MAAPIESGSRTTSGSYTLPVPAWANVIDFFLLGGGNDGSDGTTYGPGSRGADGEYVTGSFRVRPGSSLPCSIAAAGGNTTINFGGVVSSSGTGPTKPSSNTLTNSSLMEGDPAVASSWSVNVGSRGDGGAGGSSGGGSGAPGTGGGLYWRFRIAAQTPRVGTKLVEDIRIGSKQVQAIYIGTKKVWEKPVN</sequence>
<reference evidence="2 3" key="1">
    <citation type="submission" date="2019-01" db="EMBL/GenBank/DDBJ databases">
        <authorList>
            <person name="Klyczek K."/>
            <person name="Garlena R.A."/>
            <person name="Russell D.A."/>
            <person name="Pope W.H."/>
            <person name="Jacobs-Sera D."/>
            <person name="Hatfull G.F."/>
        </authorList>
    </citation>
    <scope>NUCLEOTIDE SEQUENCE [LARGE SCALE GENOMIC DNA]</scope>
</reference>
<dbReference type="EMBL" id="MK450428">
    <property type="protein sequence ID" value="QAX94312.1"/>
    <property type="molecule type" value="Genomic_DNA"/>
</dbReference>
<feature type="region of interest" description="Disordered" evidence="1">
    <location>
        <begin position="117"/>
        <end position="141"/>
    </location>
</feature>
<gene>
    <name evidence="2" type="primary">28</name>
    <name evidence="2" type="ORF">SEA_GUILLAUME_28</name>
</gene>
<evidence type="ECO:0000256" key="1">
    <source>
        <dbReference type="SAM" id="MobiDB-lite"/>
    </source>
</evidence>
<dbReference type="Proteomes" id="UP000289900">
    <property type="component" value="Segment"/>
</dbReference>
<evidence type="ECO:0000313" key="2">
    <source>
        <dbReference type="EMBL" id="QAX94312.1"/>
    </source>
</evidence>
<organism evidence="2 3">
    <name type="scientific">Gordonia phage Guillaume</name>
    <dbReference type="NCBI Taxonomy" id="2510570"/>
    <lineage>
        <taxon>Viruses</taxon>
        <taxon>Duplodnaviria</taxon>
        <taxon>Heunggongvirae</taxon>
        <taxon>Uroviricota</taxon>
        <taxon>Caudoviricetes</taxon>
        <taxon>Woesvirus</taxon>
        <taxon>Woesvirus woes</taxon>
    </lineage>
</organism>